<dbReference type="CDD" id="cd23509">
    <property type="entry name" value="Gnk2-like"/>
    <property type="match status" value="2"/>
</dbReference>
<dbReference type="PANTHER" id="PTHR32099">
    <property type="entry name" value="CYSTEINE-RICH REPEAT SECRETORY PROTEIN"/>
    <property type="match status" value="1"/>
</dbReference>
<evidence type="ECO:0000259" key="3">
    <source>
        <dbReference type="PROSITE" id="PS51473"/>
    </source>
</evidence>
<evidence type="ECO:0000313" key="5">
    <source>
        <dbReference type="RefSeq" id="XP_021854882.2"/>
    </source>
</evidence>
<feature type="domain" description="Gnk2-homologous" evidence="3">
    <location>
        <begin position="125"/>
        <end position="235"/>
    </location>
</feature>
<name>A0A9R0ITJ4_SPIOL</name>
<gene>
    <name evidence="5" type="primary">LOC110794238</name>
</gene>
<sequence length="253" mass="28622">MFLTIFVTTPVVYSQFNFADWHCLDVGNYTTISTYQHNINTLLPKLANQALTSGFGHSSIGKGSDKIYALYNCRGDLDKQQCHDCVKQASQEIIERCPTQKESIVWLEECMVRYANRSLYSLEEEIPYTWGFSTTIDDNPTPELYPIVAENIQGLIQEAAYNKSTGGYATGVVNIAVLDELYILVQCTPDILGSRCERCLREAFKSMAEYSDWAKSTPLMMFYPSCHIRYDREPVLLNWGCPSLSILASSHSN</sequence>
<dbReference type="Proteomes" id="UP000813463">
    <property type="component" value="Chromosome 6"/>
</dbReference>
<dbReference type="InterPro" id="IPR038408">
    <property type="entry name" value="GNK2_sf"/>
</dbReference>
<proteinExistence type="predicted"/>
<dbReference type="PROSITE" id="PS51473">
    <property type="entry name" value="GNK2"/>
    <property type="match status" value="2"/>
</dbReference>
<dbReference type="Pfam" id="PF01657">
    <property type="entry name" value="Stress-antifung"/>
    <property type="match status" value="2"/>
</dbReference>
<evidence type="ECO:0000313" key="4">
    <source>
        <dbReference type="Proteomes" id="UP000813463"/>
    </source>
</evidence>
<feature type="domain" description="Gnk2-homologous" evidence="3">
    <location>
        <begin position="17"/>
        <end position="119"/>
    </location>
</feature>
<dbReference type="RefSeq" id="XP_021854882.2">
    <property type="nucleotide sequence ID" value="XM_021999190.2"/>
</dbReference>
<protein>
    <submittedName>
        <fullName evidence="5">Cysteine-rich repeat secretory protein 1-like</fullName>
    </submittedName>
</protein>
<reference evidence="4" key="1">
    <citation type="journal article" date="2021" name="Nat. Commun.">
        <title>Genomic analyses provide insights into spinach domestication and the genetic basis of agronomic traits.</title>
        <authorList>
            <person name="Cai X."/>
            <person name="Sun X."/>
            <person name="Xu C."/>
            <person name="Sun H."/>
            <person name="Wang X."/>
            <person name="Ge C."/>
            <person name="Zhang Z."/>
            <person name="Wang Q."/>
            <person name="Fei Z."/>
            <person name="Jiao C."/>
            <person name="Wang Q."/>
        </authorList>
    </citation>
    <scope>NUCLEOTIDE SEQUENCE [LARGE SCALE GENOMIC DNA]</scope>
    <source>
        <strain evidence="4">cv. Varoflay</strain>
    </source>
</reference>
<dbReference type="InterPro" id="IPR002902">
    <property type="entry name" value="GNK2"/>
</dbReference>
<dbReference type="AlphaFoldDB" id="A0A9R0ITJ4"/>
<dbReference type="Gene3D" id="3.30.430.20">
    <property type="entry name" value="Gnk2 domain, C-X8-C-X2-C motif"/>
    <property type="match status" value="2"/>
</dbReference>
<organism evidence="4 5">
    <name type="scientific">Spinacia oleracea</name>
    <name type="common">Spinach</name>
    <dbReference type="NCBI Taxonomy" id="3562"/>
    <lineage>
        <taxon>Eukaryota</taxon>
        <taxon>Viridiplantae</taxon>
        <taxon>Streptophyta</taxon>
        <taxon>Embryophyta</taxon>
        <taxon>Tracheophyta</taxon>
        <taxon>Spermatophyta</taxon>
        <taxon>Magnoliopsida</taxon>
        <taxon>eudicotyledons</taxon>
        <taxon>Gunneridae</taxon>
        <taxon>Pentapetalae</taxon>
        <taxon>Caryophyllales</taxon>
        <taxon>Chenopodiaceae</taxon>
        <taxon>Chenopodioideae</taxon>
        <taxon>Anserineae</taxon>
        <taxon>Spinacia</taxon>
    </lineage>
</organism>
<evidence type="ECO:0000256" key="2">
    <source>
        <dbReference type="ARBA" id="ARBA00022737"/>
    </source>
</evidence>
<keyword evidence="2" id="KW-0677">Repeat</keyword>
<dbReference type="PANTHER" id="PTHR32099:SF71">
    <property type="entry name" value="CYSTEINE-RICH REPEAT SECRETORY PROTEIN 7"/>
    <property type="match status" value="1"/>
</dbReference>
<keyword evidence="1" id="KW-0732">Signal</keyword>
<evidence type="ECO:0000256" key="1">
    <source>
        <dbReference type="ARBA" id="ARBA00022729"/>
    </source>
</evidence>
<keyword evidence="4" id="KW-1185">Reference proteome</keyword>
<reference evidence="5" key="2">
    <citation type="submission" date="2025-08" db="UniProtKB">
        <authorList>
            <consortium name="RefSeq"/>
        </authorList>
    </citation>
    <scope>IDENTIFICATION</scope>
    <source>
        <tissue evidence="5">Leaf</tissue>
    </source>
</reference>
<accession>A0A9R0ITJ4</accession>
<dbReference type="KEGG" id="soe:110794238"/>
<dbReference type="GeneID" id="110794238"/>